<dbReference type="GO" id="GO:0004862">
    <property type="term" value="F:cAMP-dependent protein kinase inhibitor activity"/>
    <property type="evidence" value="ECO:0007669"/>
    <property type="project" value="TreeGrafter"/>
</dbReference>
<organism evidence="3 4">
    <name type="scientific">Aphanomyces invadans</name>
    <dbReference type="NCBI Taxonomy" id="157072"/>
    <lineage>
        <taxon>Eukaryota</taxon>
        <taxon>Sar</taxon>
        <taxon>Stramenopiles</taxon>
        <taxon>Oomycota</taxon>
        <taxon>Saprolegniomycetes</taxon>
        <taxon>Saprolegniales</taxon>
        <taxon>Verrucalvaceae</taxon>
        <taxon>Aphanomyces</taxon>
    </lineage>
</organism>
<evidence type="ECO:0000256" key="1">
    <source>
        <dbReference type="SAM" id="MobiDB-lite"/>
    </source>
</evidence>
<dbReference type="Gene3D" id="2.60.120.10">
    <property type="entry name" value="Jelly Rolls"/>
    <property type="match status" value="1"/>
</dbReference>
<dbReference type="PROSITE" id="PS50042">
    <property type="entry name" value="CNMP_BINDING_3"/>
    <property type="match status" value="1"/>
</dbReference>
<dbReference type="InterPro" id="IPR018490">
    <property type="entry name" value="cNMP-bd_dom_sf"/>
</dbReference>
<feature type="region of interest" description="Disordered" evidence="1">
    <location>
        <begin position="514"/>
        <end position="550"/>
    </location>
</feature>
<dbReference type="Proteomes" id="UP000285060">
    <property type="component" value="Unassembled WGS sequence"/>
</dbReference>
<dbReference type="GO" id="GO:0005829">
    <property type="term" value="C:cytosol"/>
    <property type="evidence" value="ECO:0007669"/>
    <property type="project" value="TreeGrafter"/>
</dbReference>
<evidence type="ECO:0000313" key="4">
    <source>
        <dbReference type="Proteomes" id="UP000285060"/>
    </source>
</evidence>
<dbReference type="PROSITE" id="PS00888">
    <property type="entry name" value="CNMP_BINDING_1"/>
    <property type="match status" value="1"/>
</dbReference>
<dbReference type="CDD" id="cd00038">
    <property type="entry name" value="CAP_ED"/>
    <property type="match status" value="1"/>
</dbReference>
<dbReference type="PANTHER" id="PTHR11635">
    <property type="entry name" value="CAMP-DEPENDENT PROTEIN KINASE REGULATORY CHAIN"/>
    <property type="match status" value="1"/>
</dbReference>
<dbReference type="GO" id="GO:0030552">
    <property type="term" value="F:cAMP binding"/>
    <property type="evidence" value="ECO:0007669"/>
    <property type="project" value="TreeGrafter"/>
</dbReference>
<keyword evidence="4" id="KW-1185">Reference proteome</keyword>
<reference evidence="3 4" key="1">
    <citation type="submission" date="2018-08" db="EMBL/GenBank/DDBJ databases">
        <title>Aphanomyces genome sequencing and annotation.</title>
        <authorList>
            <person name="Minardi D."/>
            <person name="Oidtmann B."/>
            <person name="Van Der Giezen M."/>
            <person name="Studholme D.J."/>
        </authorList>
    </citation>
    <scope>NUCLEOTIDE SEQUENCE [LARGE SCALE GENOMIC DNA]</scope>
    <source>
        <strain evidence="3 4">NJM0002</strain>
    </source>
</reference>
<proteinExistence type="predicted"/>
<dbReference type="InterPro" id="IPR014710">
    <property type="entry name" value="RmlC-like_jellyroll"/>
</dbReference>
<dbReference type="InterPro" id="IPR018488">
    <property type="entry name" value="cNMP-bd_CS"/>
</dbReference>
<dbReference type="InterPro" id="IPR000595">
    <property type="entry name" value="cNMP-bd_dom"/>
</dbReference>
<dbReference type="GO" id="GO:0034236">
    <property type="term" value="F:protein kinase A catalytic subunit binding"/>
    <property type="evidence" value="ECO:0007669"/>
    <property type="project" value="TreeGrafter"/>
</dbReference>
<accession>A0A418B8I0</accession>
<dbReference type="PANTHER" id="PTHR11635:SF152">
    <property type="entry name" value="CAMP-DEPENDENT PROTEIN KINASE TYPE I REGULATORY SUBUNIT-RELATED"/>
    <property type="match status" value="1"/>
</dbReference>
<dbReference type="SUPFAM" id="SSF51206">
    <property type="entry name" value="cAMP-binding domain-like"/>
    <property type="match status" value="1"/>
</dbReference>
<comment type="caution">
    <text evidence="3">The sequence shown here is derived from an EMBL/GenBank/DDBJ whole genome shotgun (WGS) entry which is preliminary data.</text>
</comment>
<dbReference type="VEuPathDB" id="FungiDB:H310_07546"/>
<name>A0A418B8I0_9STRA</name>
<dbReference type="InterPro" id="IPR050503">
    <property type="entry name" value="cAMP-dep_PK_reg_su-like"/>
</dbReference>
<gene>
    <name evidence="3" type="ORF">DYB32_000906</name>
</gene>
<dbReference type="EMBL" id="QUSY01000027">
    <property type="protein sequence ID" value="RHY34504.1"/>
    <property type="molecule type" value="Genomic_DNA"/>
</dbReference>
<feature type="compositionally biased region" description="Basic residues" evidence="1">
    <location>
        <begin position="621"/>
        <end position="637"/>
    </location>
</feature>
<dbReference type="GO" id="GO:0005952">
    <property type="term" value="C:cAMP-dependent protein kinase complex"/>
    <property type="evidence" value="ECO:0007669"/>
    <property type="project" value="InterPro"/>
</dbReference>
<feature type="region of interest" description="Disordered" evidence="1">
    <location>
        <begin position="605"/>
        <end position="643"/>
    </location>
</feature>
<evidence type="ECO:0000313" key="3">
    <source>
        <dbReference type="EMBL" id="RHY34504.1"/>
    </source>
</evidence>
<sequence>MTDQRGSRVKLHAMRDVQASTSRGLVGSKQRLLASQHNNLPMTADAQMLLKVLGKRPDMRTVEGIENRTGVFTLEIKTNVVEIDNLFEWVLKNGSTNKLFSGIQDVICKTICREMTLYTAPPNSVICYQGDFGDVFYIIISGQVALYVDENEKKQAKPFEDDVKLLLQRALLDDNIASSAANNVSASTRHLHSDAAHQLKQFGKFIRFIGSGGTFGELAVMEPTAQRTCTVVSTTVTSFICLKRAAYQRLVRASNGDTVGFTQYEFLDDLFYFESWSHGDVQRFSNKLRQSFLLRHGNEANVMYFIYSGIVQESMPMVCLMDEHGVAIKYTPVEEKNKKGAAKGPSANVGAPTSTLLADTTSVPDSAGHGIPLSELKRKRVSVEIALYEEHDICGAAETAPCTSDSQDNDLLGEHALLYNQSHSKVDLRASKATPLARDPRCTKVIAAREKANIRKKRKGKTDKQKAEEFAQERRRVLRGNKPILHKPDKDEDAKASLKMRFRVAATAVPDEVRKKAEAVTRPPTRPRSPHTKPRVARASYEPEDDGPEEVHGMAAIAPIPLAMQNSLAKDNVAAEFRLNLLQRLKTVQTVEAYQATRTDVLAAMSTPDGTTAKPTGKDSRRPRRPKVPKNRRHRRGPQSTRLYRRVDRMLKKLWPAEYSLPQVEDSLKDVKIRHD</sequence>
<protein>
    <recommendedName>
        <fullName evidence="2">Cyclic nucleotide-binding domain-containing protein</fullName>
    </recommendedName>
</protein>
<feature type="domain" description="Cyclic nucleotide-binding" evidence="2">
    <location>
        <begin position="99"/>
        <end position="251"/>
    </location>
</feature>
<evidence type="ECO:0000259" key="2">
    <source>
        <dbReference type="PROSITE" id="PS50042"/>
    </source>
</evidence>
<dbReference type="AlphaFoldDB" id="A0A418B8I0"/>